<protein>
    <submittedName>
        <fullName evidence="1">Non-ribosomal peptide synthase</fullName>
    </submittedName>
</protein>
<dbReference type="PANTHER" id="PTHR20883">
    <property type="entry name" value="PHYTANOYL-COA DIOXYGENASE DOMAIN CONTAINING 1"/>
    <property type="match status" value="1"/>
</dbReference>
<dbReference type="Pfam" id="PF05721">
    <property type="entry name" value="PhyH"/>
    <property type="match status" value="1"/>
</dbReference>
<sequence length="256" mass="28872">MIMLARGTSFSLKQYREDGYSGPIRGLTLQEAEEGCDRFFAALGQSKYEPGPARTDLSAWHHKHRWAYDLATHPAIVEAMAQILGENVVLWAMHFWYKEPGNEKYIPWHQDIHYWPMEPAVNATAWVSLGWSLRENGCLRLIPGSHRSPVEHIDLGDGKSAFGQGAAAEQVDESRALDIEMSPGQIVFFNERTLHGSGSNMSDIPRVAFSVRYTTPEVKFKVEEFGGNRERIQTFLVRGVDDYHLNDGIRGVVPAE</sequence>
<dbReference type="Gene3D" id="2.60.120.620">
    <property type="entry name" value="q2cbj1_9rhob like domain"/>
    <property type="match status" value="1"/>
</dbReference>
<evidence type="ECO:0000313" key="1">
    <source>
        <dbReference type="EMBL" id="GIQ62408.1"/>
    </source>
</evidence>
<dbReference type="EMBL" id="BOVJ01000030">
    <property type="protein sequence ID" value="GIQ62408.1"/>
    <property type="molecule type" value="Genomic_DNA"/>
</dbReference>
<dbReference type="InterPro" id="IPR008775">
    <property type="entry name" value="Phytyl_CoA_dOase-like"/>
</dbReference>
<name>A0ABQ4N2I7_9BACL</name>
<comment type="caution">
    <text evidence="1">The sequence shown here is derived from an EMBL/GenBank/DDBJ whole genome shotgun (WGS) entry which is preliminary data.</text>
</comment>
<proteinExistence type="predicted"/>
<accession>A0ABQ4N2I7</accession>
<evidence type="ECO:0000313" key="2">
    <source>
        <dbReference type="Proteomes" id="UP000680304"/>
    </source>
</evidence>
<gene>
    <name evidence="1" type="ORF">PACILC2_09760</name>
</gene>
<organism evidence="1 2">
    <name type="scientific">Paenibacillus cisolokensis</name>
    <dbReference type="NCBI Taxonomy" id="1658519"/>
    <lineage>
        <taxon>Bacteria</taxon>
        <taxon>Bacillati</taxon>
        <taxon>Bacillota</taxon>
        <taxon>Bacilli</taxon>
        <taxon>Bacillales</taxon>
        <taxon>Paenibacillaceae</taxon>
        <taxon>Paenibacillus</taxon>
    </lineage>
</organism>
<dbReference type="SUPFAM" id="SSF51197">
    <property type="entry name" value="Clavaminate synthase-like"/>
    <property type="match status" value="1"/>
</dbReference>
<reference evidence="1 2" key="1">
    <citation type="submission" date="2021-04" db="EMBL/GenBank/DDBJ databases">
        <title>Draft genome sequence of Paenibacillus cisolokensis, LC2-13A.</title>
        <authorList>
            <person name="Uke A."/>
            <person name="Chhe C."/>
            <person name="Baramee S."/>
            <person name="Kosugi A."/>
        </authorList>
    </citation>
    <scope>NUCLEOTIDE SEQUENCE [LARGE SCALE GENOMIC DNA]</scope>
    <source>
        <strain evidence="1 2">LC2-13A</strain>
    </source>
</reference>
<keyword evidence="2" id="KW-1185">Reference proteome</keyword>
<dbReference type="PANTHER" id="PTHR20883:SF48">
    <property type="entry name" value="ECTOINE DIOXYGENASE"/>
    <property type="match status" value="1"/>
</dbReference>
<dbReference type="Proteomes" id="UP000680304">
    <property type="component" value="Unassembled WGS sequence"/>
</dbReference>